<accession>A0A5J4R0N1</accession>
<dbReference type="AlphaFoldDB" id="A0A5J4R0N1"/>
<comment type="caution">
    <text evidence="1">The sequence shown here is derived from an EMBL/GenBank/DDBJ whole genome shotgun (WGS) entry which is preliminary data.</text>
</comment>
<name>A0A5J4R0N1_9EUKA</name>
<dbReference type="EMBL" id="SNRW01043704">
    <property type="protein sequence ID" value="KAA6326924.1"/>
    <property type="molecule type" value="Genomic_DNA"/>
</dbReference>
<protein>
    <submittedName>
        <fullName evidence="1">Uncharacterized protein</fullName>
    </submittedName>
</protein>
<sequence length="115" mass="13384">RNLEACIEAYDWTSLIKYVDIETCLGLKKQIQSNKATVRQRLVRVVMAIVERGADGPYSEGKNQFYYPILKSDLDDEIKEIVRQLQHFCTSTAIKDYLIQYSNIHNLFSRHTSIL</sequence>
<dbReference type="Proteomes" id="UP000324800">
    <property type="component" value="Unassembled WGS sequence"/>
</dbReference>
<gene>
    <name evidence="1" type="ORF">EZS28_053884</name>
</gene>
<reference evidence="1 2" key="1">
    <citation type="submission" date="2019-03" db="EMBL/GenBank/DDBJ databases">
        <title>Single cell metagenomics reveals metabolic interactions within the superorganism composed of flagellate Streblomastix strix and complex community of Bacteroidetes bacteria on its surface.</title>
        <authorList>
            <person name="Treitli S.C."/>
            <person name="Kolisko M."/>
            <person name="Husnik F."/>
            <person name="Keeling P."/>
            <person name="Hampl V."/>
        </authorList>
    </citation>
    <scope>NUCLEOTIDE SEQUENCE [LARGE SCALE GENOMIC DNA]</scope>
    <source>
        <strain evidence="1">ST1C</strain>
    </source>
</reference>
<proteinExistence type="predicted"/>
<evidence type="ECO:0000313" key="2">
    <source>
        <dbReference type="Proteomes" id="UP000324800"/>
    </source>
</evidence>
<feature type="non-terminal residue" evidence="1">
    <location>
        <position position="1"/>
    </location>
</feature>
<organism evidence="1 2">
    <name type="scientific">Streblomastix strix</name>
    <dbReference type="NCBI Taxonomy" id="222440"/>
    <lineage>
        <taxon>Eukaryota</taxon>
        <taxon>Metamonada</taxon>
        <taxon>Preaxostyla</taxon>
        <taxon>Oxymonadida</taxon>
        <taxon>Streblomastigidae</taxon>
        <taxon>Streblomastix</taxon>
    </lineage>
</organism>
<evidence type="ECO:0000313" key="1">
    <source>
        <dbReference type="EMBL" id="KAA6326924.1"/>
    </source>
</evidence>